<feature type="region of interest" description="Disordered" evidence="2">
    <location>
        <begin position="74"/>
        <end position="112"/>
    </location>
</feature>
<dbReference type="PROSITE" id="PS50126">
    <property type="entry name" value="S1"/>
    <property type="match status" value="1"/>
</dbReference>
<feature type="compositionally biased region" description="Basic and acidic residues" evidence="2">
    <location>
        <begin position="76"/>
        <end position="85"/>
    </location>
</feature>
<dbReference type="NCBIfam" id="NF006363">
    <property type="entry name" value="PRK08582.1"/>
    <property type="match status" value="1"/>
</dbReference>
<dbReference type="Proteomes" id="UP000430222">
    <property type="component" value="Unassembled WGS sequence"/>
</dbReference>
<dbReference type="FunFam" id="2.40.50.140:FF:000103">
    <property type="entry name" value="protein RRP5 homolog"/>
    <property type="match status" value="1"/>
</dbReference>
<evidence type="ECO:0000313" key="5">
    <source>
        <dbReference type="Proteomes" id="UP000430222"/>
    </source>
</evidence>
<name>A0A6I2USB2_9FIRM</name>
<dbReference type="SUPFAM" id="SSF50249">
    <property type="entry name" value="Nucleic acid-binding proteins"/>
    <property type="match status" value="1"/>
</dbReference>
<dbReference type="GO" id="GO:0003729">
    <property type="term" value="F:mRNA binding"/>
    <property type="evidence" value="ECO:0007669"/>
    <property type="project" value="TreeGrafter"/>
</dbReference>
<reference evidence="4 5" key="1">
    <citation type="submission" date="2019-08" db="EMBL/GenBank/DDBJ databases">
        <title>In-depth cultivation of the pig gut microbiome towards novel bacterial diversity and tailored functional studies.</title>
        <authorList>
            <person name="Wylensek D."/>
            <person name="Hitch T.C.A."/>
            <person name="Clavel T."/>
        </authorList>
    </citation>
    <scope>NUCLEOTIDE SEQUENCE [LARGE SCALE GENOMIC DNA]</scope>
    <source>
        <strain evidence="5">WCA-380-WT-3B3</strain>
    </source>
</reference>
<feature type="domain" description="S1 motif" evidence="3">
    <location>
        <begin position="6"/>
        <end position="74"/>
    </location>
</feature>
<dbReference type="Gene3D" id="2.40.50.140">
    <property type="entry name" value="Nucleic acid-binding proteins"/>
    <property type="match status" value="1"/>
</dbReference>
<accession>A0A6I2USB2</accession>
<feature type="region of interest" description="Disordered" evidence="2">
    <location>
        <begin position="132"/>
        <end position="152"/>
    </location>
</feature>
<dbReference type="EMBL" id="VUNL01000002">
    <property type="protein sequence ID" value="MSV24117.1"/>
    <property type="molecule type" value="Genomic_DNA"/>
</dbReference>
<dbReference type="InterPro" id="IPR003029">
    <property type="entry name" value="S1_domain"/>
</dbReference>
<comment type="caution">
    <text evidence="4">The sequence shown here is derived from an EMBL/GenBank/DDBJ whole genome shotgun (WGS) entry which is preliminary data.</text>
</comment>
<dbReference type="GO" id="GO:0006412">
    <property type="term" value="P:translation"/>
    <property type="evidence" value="ECO:0007669"/>
    <property type="project" value="TreeGrafter"/>
</dbReference>
<evidence type="ECO:0000256" key="1">
    <source>
        <dbReference type="ARBA" id="ARBA00025604"/>
    </source>
</evidence>
<keyword evidence="5" id="KW-1185">Reference proteome</keyword>
<protein>
    <submittedName>
        <fullName evidence="4">RNA-binding protein S1</fullName>
    </submittedName>
</protein>
<evidence type="ECO:0000256" key="2">
    <source>
        <dbReference type="SAM" id="MobiDB-lite"/>
    </source>
</evidence>
<dbReference type="RefSeq" id="WP_154619864.1">
    <property type="nucleotide sequence ID" value="NZ_CBCTNG010000001.1"/>
</dbReference>
<sequence>MSIEVGSVVEGVVTGITNFGAFVELPEGKTGLVHISEVADVYVKDVHDFLQEKDKVRVKVLTVDERGKIGLSIKQVQEKKSEEHAAAGSPSVRSPHPARGPRDFRKGNRFNHSNASFEDKLSRFLKDSDERLTDLRRKTDSKRGGRGSRRSD</sequence>
<dbReference type="GO" id="GO:0003735">
    <property type="term" value="F:structural constituent of ribosome"/>
    <property type="evidence" value="ECO:0007669"/>
    <property type="project" value="TreeGrafter"/>
</dbReference>
<dbReference type="PANTHER" id="PTHR10724">
    <property type="entry name" value="30S RIBOSOMAL PROTEIN S1"/>
    <property type="match status" value="1"/>
</dbReference>
<dbReference type="SMART" id="SM00316">
    <property type="entry name" value="S1"/>
    <property type="match status" value="1"/>
</dbReference>
<gene>
    <name evidence="4" type="ORF">FYJ78_02730</name>
</gene>
<organism evidence="4 5">
    <name type="scientific">Selenomonas montiformis</name>
    <dbReference type="NCBI Taxonomy" id="2652285"/>
    <lineage>
        <taxon>Bacteria</taxon>
        <taxon>Bacillati</taxon>
        <taxon>Bacillota</taxon>
        <taxon>Negativicutes</taxon>
        <taxon>Selenomonadales</taxon>
        <taxon>Selenomonadaceae</taxon>
        <taxon>Selenomonas</taxon>
    </lineage>
</organism>
<evidence type="ECO:0000313" key="4">
    <source>
        <dbReference type="EMBL" id="MSV24117.1"/>
    </source>
</evidence>
<dbReference type="InterPro" id="IPR012340">
    <property type="entry name" value="NA-bd_OB-fold"/>
</dbReference>
<comment type="function">
    <text evidence="1">Binds mRNA; thus facilitating recognition of the initiation point. It is needed to translate mRNA with a short Shine-Dalgarno (SD) purine-rich sequence.</text>
</comment>
<dbReference type="Pfam" id="PF00575">
    <property type="entry name" value="S1"/>
    <property type="match status" value="1"/>
</dbReference>
<dbReference type="AlphaFoldDB" id="A0A6I2USB2"/>
<dbReference type="InterPro" id="IPR050437">
    <property type="entry name" value="Ribos_protein_bS1-like"/>
</dbReference>
<proteinExistence type="predicted"/>
<evidence type="ECO:0000259" key="3">
    <source>
        <dbReference type="PROSITE" id="PS50126"/>
    </source>
</evidence>